<organism evidence="1">
    <name type="scientific">Anopheles darlingi</name>
    <name type="common">Mosquito</name>
    <dbReference type="NCBI Taxonomy" id="43151"/>
    <lineage>
        <taxon>Eukaryota</taxon>
        <taxon>Metazoa</taxon>
        <taxon>Ecdysozoa</taxon>
        <taxon>Arthropoda</taxon>
        <taxon>Hexapoda</taxon>
        <taxon>Insecta</taxon>
        <taxon>Pterygota</taxon>
        <taxon>Neoptera</taxon>
        <taxon>Endopterygota</taxon>
        <taxon>Diptera</taxon>
        <taxon>Nematocera</taxon>
        <taxon>Culicoidea</taxon>
        <taxon>Culicidae</taxon>
        <taxon>Anophelinae</taxon>
        <taxon>Anopheles</taxon>
    </lineage>
</organism>
<sequence>MAAHIQRSSLSFCATALFISVHRQISIVHSSPRHINQCASGLRKRCQIKRNNNIYGHCHREPFRFRPVPEVRGCHCHFR</sequence>
<name>A0A2M4DE43_ANODA</name>
<dbReference type="EMBL" id="GGFL01011220">
    <property type="protein sequence ID" value="MBW75398.1"/>
    <property type="molecule type" value="Transcribed_RNA"/>
</dbReference>
<reference evidence="1" key="1">
    <citation type="submission" date="2018-01" db="EMBL/GenBank/DDBJ databases">
        <title>An insight into the sialome of Amazonian anophelines.</title>
        <authorList>
            <person name="Ribeiro J.M."/>
            <person name="Scarpassa V."/>
            <person name="Calvo E."/>
        </authorList>
    </citation>
    <scope>NUCLEOTIDE SEQUENCE</scope>
</reference>
<accession>A0A2M4DE43</accession>
<proteinExistence type="predicted"/>
<dbReference type="AlphaFoldDB" id="A0A2M4DE43"/>
<protein>
    <submittedName>
        <fullName evidence="1">Putative secreted protein</fullName>
    </submittedName>
</protein>
<evidence type="ECO:0000313" key="1">
    <source>
        <dbReference type="EMBL" id="MBW75398.1"/>
    </source>
</evidence>